<evidence type="ECO:0000313" key="2">
    <source>
        <dbReference type="EMBL" id="JAD48033.1"/>
    </source>
</evidence>
<dbReference type="AlphaFoldDB" id="A0A0A9ADL3"/>
<evidence type="ECO:0000256" key="1">
    <source>
        <dbReference type="SAM" id="MobiDB-lite"/>
    </source>
</evidence>
<organism evidence="2">
    <name type="scientific">Arundo donax</name>
    <name type="common">Giant reed</name>
    <name type="synonym">Donax arundinaceus</name>
    <dbReference type="NCBI Taxonomy" id="35708"/>
    <lineage>
        <taxon>Eukaryota</taxon>
        <taxon>Viridiplantae</taxon>
        <taxon>Streptophyta</taxon>
        <taxon>Embryophyta</taxon>
        <taxon>Tracheophyta</taxon>
        <taxon>Spermatophyta</taxon>
        <taxon>Magnoliopsida</taxon>
        <taxon>Liliopsida</taxon>
        <taxon>Poales</taxon>
        <taxon>Poaceae</taxon>
        <taxon>PACMAD clade</taxon>
        <taxon>Arundinoideae</taxon>
        <taxon>Arundineae</taxon>
        <taxon>Arundo</taxon>
    </lineage>
</organism>
<feature type="compositionally biased region" description="Gly residues" evidence="1">
    <location>
        <begin position="74"/>
        <end position="84"/>
    </location>
</feature>
<reference evidence="2" key="1">
    <citation type="submission" date="2014-09" db="EMBL/GenBank/DDBJ databases">
        <authorList>
            <person name="Magalhaes I.L.F."/>
            <person name="Oliveira U."/>
            <person name="Santos F.R."/>
            <person name="Vidigal T.H.D.A."/>
            <person name="Brescovit A.D."/>
            <person name="Santos A.J."/>
        </authorList>
    </citation>
    <scope>NUCLEOTIDE SEQUENCE</scope>
    <source>
        <tissue evidence="2">Shoot tissue taken approximately 20 cm above the soil surface</tissue>
    </source>
</reference>
<feature type="compositionally biased region" description="Gly residues" evidence="1">
    <location>
        <begin position="91"/>
        <end position="102"/>
    </location>
</feature>
<protein>
    <submittedName>
        <fullName evidence="2">Uncharacterized protein</fullName>
    </submittedName>
</protein>
<reference evidence="2" key="2">
    <citation type="journal article" date="2015" name="Data Brief">
        <title>Shoot transcriptome of the giant reed, Arundo donax.</title>
        <authorList>
            <person name="Barrero R.A."/>
            <person name="Guerrero F.D."/>
            <person name="Moolhuijzen P."/>
            <person name="Goolsby J.A."/>
            <person name="Tidwell J."/>
            <person name="Bellgard S.E."/>
            <person name="Bellgard M.I."/>
        </authorList>
    </citation>
    <scope>NUCLEOTIDE SEQUENCE</scope>
    <source>
        <tissue evidence="2">Shoot tissue taken approximately 20 cm above the soil surface</tissue>
    </source>
</reference>
<feature type="region of interest" description="Disordered" evidence="1">
    <location>
        <begin position="54"/>
        <end position="112"/>
    </location>
</feature>
<proteinExistence type="predicted"/>
<feature type="region of interest" description="Disordered" evidence="1">
    <location>
        <begin position="1"/>
        <end position="20"/>
    </location>
</feature>
<feature type="compositionally biased region" description="Low complexity" evidence="1">
    <location>
        <begin position="63"/>
        <end position="73"/>
    </location>
</feature>
<accession>A0A0A9ADL3</accession>
<name>A0A0A9ADL3_ARUDO</name>
<dbReference type="EMBL" id="GBRH01249862">
    <property type="protein sequence ID" value="JAD48033.1"/>
    <property type="molecule type" value="Transcribed_RNA"/>
</dbReference>
<sequence>MAGAASLNAVALHAPSPITLAPVPPLRRSCSHVPWGPNPTAALPIAACRGATFLRGRRRRAGTPRMSGGRSRLPGGGGGGARGGPGDERGGGAQGEAEGGAGARPARIQRDA</sequence>